<accession>A0A923E7Y2</accession>
<gene>
    <name evidence="1" type="ORF">HD592_001709</name>
</gene>
<dbReference type="RefSeq" id="WP_184453358.1">
    <property type="nucleotide sequence ID" value="NZ_JACHMK010000001.1"/>
</dbReference>
<sequence>MTIENSAMPTSRQIALANVVVDIERTAARAGWDHAPSLYALVPTAGLLDQPGLPEDVAAQIRAGWDGTADHLSAIVQEDLAEDELEEVLGHLGWPEQVVGAALTVERVIVPPEVEAQAPEDPEEALAFITNHPQRSDVRLAVGALRTGESWCALRTRAFDADDKVGQGSRLVPNLVEALLVSLEPEQRD</sequence>
<dbReference type="EMBL" id="JACHMK010000001">
    <property type="protein sequence ID" value="MBB6335144.1"/>
    <property type="molecule type" value="Genomic_DNA"/>
</dbReference>
<protein>
    <submittedName>
        <fullName evidence="1">Uncharacterized protein</fullName>
    </submittedName>
</protein>
<reference evidence="1" key="1">
    <citation type="submission" date="2020-08" db="EMBL/GenBank/DDBJ databases">
        <title>Sequencing the genomes of 1000 actinobacteria strains.</title>
        <authorList>
            <person name="Klenk H.-P."/>
        </authorList>
    </citation>
    <scope>NUCLEOTIDE SEQUENCE</scope>
    <source>
        <strain evidence="1">DSM 10695</strain>
    </source>
</reference>
<evidence type="ECO:0000313" key="2">
    <source>
        <dbReference type="Proteomes" id="UP000617426"/>
    </source>
</evidence>
<name>A0A923E7Y2_9ACTO</name>
<proteinExistence type="predicted"/>
<dbReference type="InterPro" id="IPR047681">
    <property type="entry name" value="PPA1309-like"/>
</dbReference>
<keyword evidence="2" id="KW-1185">Reference proteome</keyword>
<comment type="caution">
    <text evidence="1">The sequence shown here is derived from an EMBL/GenBank/DDBJ whole genome shotgun (WGS) entry which is preliminary data.</text>
</comment>
<dbReference type="Proteomes" id="UP000617426">
    <property type="component" value="Unassembled WGS sequence"/>
</dbReference>
<dbReference type="AlphaFoldDB" id="A0A923E7Y2"/>
<dbReference type="NCBIfam" id="NF040618">
    <property type="entry name" value="PPA1309_fam"/>
    <property type="match status" value="1"/>
</dbReference>
<evidence type="ECO:0000313" key="1">
    <source>
        <dbReference type="EMBL" id="MBB6335144.1"/>
    </source>
</evidence>
<organism evidence="1 2">
    <name type="scientific">Schaalia hyovaginalis</name>
    <dbReference type="NCBI Taxonomy" id="29316"/>
    <lineage>
        <taxon>Bacteria</taxon>
        <taxon>Bacillati</taxon>
        <taxon>Actinomycetota</taxon>
        <taxon>Actinomycetes</taxon>
        <taxon>Actinomycetales</taxon>
        <taxon>Actinomycetaceae</taxon>
        <taxon>Schaalia</taxon>
    </lineage>
</organism>